<evidence type="ECO:0000256" key="1">
    <source>
        <dbReference type="SAM" id="Phobius"/>
    </source>
</evidence>
<evidence type="ECO:0000313" key="2">
    <source>
        <dbReference type="EMBL" id="GMH28114.1"/>
    </source>
</evidence>
<name>A0AAD3TFD3_NEPGR</name>
<feature type="transmembrane region" description="Helical" evidence="1">
    <location>
        <begin position="48"/>
        <end position="66"/>
    </location>
</feature>
<dbReference type="AlphaFoldDB" id="A0AAD3TFD3"/>
<evidence type="ECO:0000313" key="3">
    <source>
        <dbReference type="Proteomes" id="UP001279734"/>
    </source>
</evidence>
<reference evidence="2" key="1">
    <citation type="submission" date="2023-05" db="EMBL/GenBank/DDBJ databases">
        <title>Nepenthes gracilis genome sequencing.</title>
        <authorList>
            <person name="Fukushima K."/>
        </authorList>
    </citation>
    <scope>NUCLEOTIDE SEQUENCE</scope>
    <source>
        <strain evidence="2">SING2019-196</strain>
    </source>
</reference>
<dbReference type="EMBL" id="BSYO01000034">
    <property type="protein sequence ID" value="GMH28114.1"/>
    <property type="molecule type" value="Genomic_DNA"/>
</dbReference>
<keyword evidence="1" id="KW-0472">Membrane</keyword>
<protein>
    <submittedName>
        <fullName evidence="2">Uncharacterized protein</fullName>
    </submittedName>
</protein>
<keyword evidence="1" id="KW-1133">Transmembrane helix</keyword>
<comment type="caution">
    <text evidence="2">The sequence shown here is derived from an EMBL/GenBank/DDBJ whole genome shotgun (WGS) entry which is preliminary data.</text>
</comment>
<dbReference type="Proteomes" id="UP001279734">
    <property type="component" value="Unassembled WGS sequence"/>
</dbReference>
<keyword evidence="1" id="KW-0812">Transmembrane</keyword>
<keyword evidence="3" id="KW-1185">Reference proteome</keyword>
<gene>
    <name evidence="2" type="ORF">Nepgr_029957</name>
</gene>
<sequence>MVAPPVAHLISSGHVIPLGNLTVMASSPIGDMDVLMRSAPLPKENKSMSVLKALLLLIILFIQLLFHPIKILRYILNPPPYNEGGVGHGHPWEVFGKRVLFFEWFSLFAIDCRLHFQDMVRLAMIIYSKRCFSIFFSYLSQEVESLTGTYNSPKATQALEFHSNDVDARAKILKDEDRVAASKARAVANKFEASLSLVRNEAIEANEHAIIVVLVTKE</sequence>
<organism evidence="2 3">
    <name type="scientific">Nepenthes gracilis</name>
    <name type="common">Slender pitcher plant</name>
    <dbReference type="NCBI Taxonomy" id="150966"/>
    <lineage>
        <taxon>Eukaryota</taxon>
        <taxon>Viridiplantae</taxon>
        <taxon>Streptophyta</taxon>
        <taxon>Embryophyta</taxon>
        <taxon>Tracheophyta</taxon>
        <taxon>Spermatophyta</taxon>
        <taxon>Magnoliopsida</taxon>
        <taxon>eudicotyledons</taxon>
        <taxon>Gunneridae</taxon>
        <taxon>Pentapetalae</taxon>
        <taxon>Caryophyllales</taxon>
        <taxon>Nepenthaceae</taxon>
        <taxon>Nepenthes</taxon>
    </lineage>
</organism>
<proteinExistence type="predicted"/>
<accession>A0AAD3TFD3</accession>